<feature type="domain" description="Dystroglycan-type cadherin-like" evidence="4">
    <location>
        <begin position="336"/>
        <end position="427"/>
    </location>
</feature>
<feature type="region of interest" description="Disordered" evidence="1">
    <location>
        <begin position="812"/>
        <end position="831"/>
    </location>
</feature>
<feature type="compositionally biased region" description="Polar residues" evidence="1">
    <location>
        <begin position="846"/>
        <end position="855"/>
    </location>
</feature>
<dbReference type="GO" id="GO:0016020">
    <property type="term" value="C:membrane"/>
    <property type="evidence" value="ECO:0007669"/>
    <property type="project" value="InterPro"/>
</dbReference>
<protein>
    <recommendedName>
        <fullName evidence="4">Dystroglycan-type cadherin-like domain-containing protein</fullName>
    </recommendedName>
</protein>
<feature type="region of interest" description="Disordered" evidence="1">
    <location>
        <begin position="749"/>
        <end position="789"/>
    </location>
</feature>
<keyword evidence="2" id="KW-0812">Transmembrane</keyword>
<feature type="compositionally biased region" description="Polar residues" evidence="1">
    <location>
        <begin position="756"/>
        <end position="784"/>
    </location>
</feature>
<evidence type="ECO:0000313" key="5">
    <source>
        <dbReference type="EMBL" id="ODQ62429.1"/>
    </source>
</evidence>
<keyword evidence="2" id="KW-0472">Membrane</keyword>
<name>A0A1E3PAI0_WICAA</name>
<dbReference type="InterPro" id="IPR015919">
    <property type="entry name" value="Cadherin-like_sf"/>
</dbReference>
<feature type="domain" description="Dystroglycan-type cadherin-like" evidence="4">
    <location>
        <begin position="135"/>
        <end position="239"/>
    </location>
</feature>
<dbReference type="Gene3D" id="2.60.40.10">
    <property type="entry name" value="Immunoglobulins"/>
    <property type="match status" value="3"/>
</dbReference>
<proteinExistence type="predicted"/>
<gene>
    <name evidence="5" type="ORF">WICANDRAFT_76596</name>
</gene>
<dbReference type="AlphaFoldDB" id="A0A1E3PAI0"/>
<feature type="region of interest" description="Disordered" evidence="1">
    <location>
        <begin position="424"/>
        <end position="477"/>
    </location>
</feature>
<dbReference type="EMBL" id="KV454208">
    <property type="protein sequence ID" value="ODQ62429.1"/>
    <property type="molecule type" value="Genomic_DNA"/>
</dbReference>
<feature type="compositionally biased region" description="Low complexity" evidence="1">
    <location>
        <begin position="427"/>
        <end position="471"/>
    </location>
</feature>
<keyword evidence="3" id="KW-0732">Signal</keyword>
<dbReference type="STRING" id="683960.A0A1E3PAI0"/>
<dbReference type="Proteomes" id="UP000094112">
    <property type="component" value="Unassembled WGS sequence"/>
</dbReference>
<feature type="transmembrane region" description="Helical" evidence="2">
    <location>
        <begin position="481"/>
        <end position="507"/>
    </location>
</feature>
<evidence type="ECO:0000256" key="1">
    <source>
        <dbReference type="SAM" id="MobiDB-lite"/>
    </source>
</evidence>
<evidence type="ECO:0000256" key="2">
    <source>
        <dbReference type="SAM" id="Phobius"/>
    </source>
</evidence>
<feature type="region of interest" description="Disordered" evidence="1">
    <location>
        <begin position="513"/>
        <end position="557"/>
    </location>
</feature>
<feature type="compositionally biased region" description="Polar residues" evidence="1">
    <location>
        <begin position="812"/>
        <end position="823"/>
    </location>
</feature>
<dbReference type="OrthoDB" id="41532at2759"/>
<evidence type="ECO:0000259" key="4">
    <source>
        <dbReference type="SMART" id="SM00736"/>
    </source>
</evidence>
<evidence type="ECO:0000313" key="6">
    <source>
        <dbReference type="Proteomes" id="UP000094112"/>
    </source>
</evidence>
<keyword evidence="6" id="KW-1185">Reference proteome</keyword>
<dbReference type="RefSeq" id="XP_019041636.1">
    <property type="nucleotide sequence ID" value="XM_019184416.1"/>
</dbReference>
<feature type="domain" description="Dystroglycan-type cadherin-like" evidence="4">
    <location>
        <begin position="27"/>
        <end position="121"/>
    </location>
</feature>
<keyword evidence="2" id="KW-1133">Transmembrane helix</keyword>
<organism evidence="5 6">
    <name type="scientific">Wickerhamomyces anomalus (strain ATCC 58044 / CBS 1984 / NCYC 433 / NRRL Y-366-8)</name>
    <name type="common">Yeast</name>
    <name type="synonym">Hansenula anomala</name>
    <dbReference type="NCBI Taxonomy" id="683960"/>
    <lineage>
        <taxon>Eukaryota</taxon>
        <taxon>Fungi</taxon>
        <taxon>Dikarya</taxon>
        <taxon>Ascomycota</taxon>
        <taxon>Saccharomycotina</taxon>
        <taxon>Saccharomycetes</taxon>
        <taxon>Phaffomycetales</taxon>
        <taxon>Wickerhamomycetaceae</taxon>
        <taxon>Wickerhamomyces</taxon>
    </lineage>
</organism>
<dbReference type="GeneID" id="30201662"/>
<dbReference type="InterPro" id="IPR013783">
    <property type="entry name" value="Ig-like_fold"/>
</dbReference>
<dbReference type="SUPFAM" id="SSF49313">
    <property type="entry name" value="Cadherin-like"/>
    <property type="match status" value="3"/>
</dbReference>
<feature type="signal peptide" evidence="3">
    <location>
        <begin position="1"/>
        <end position="21"/>
    </location>
</feature>
<feature type="compositionally biased region" description="Low complexity" evidence="1">
    <location>
        <begin position="545"/>
        <end position="557"/>
    </location>
</feature>
<dbReference type="SMART" id="SM00736">
    <property type="entry name" value="CADG"/>
    <property type="match status" value="3"/>
</dbReference>
<reference evidence="5 6" key="1">
    <citation type="journal article" date="2016" name="Proc. Natl. Acad. Sci. U.S.A.">
        <title>Comparative genomics of biotechnologically important yeasts.</title>
        <authorList>
            <person name="Riley R."/>
            <person name="Haridas S."/>
            <person name="Wolfe K.H."/>
            <person name="Lopes M.R."/>
            <person name="Hittinger C.T."/>
            <person name="Goeker M."/>
            <person name="Salamov A.A."/>
            <person name="Wisecaver J.H."/>
            <person name="Long T.M."/>
            <person name="Calvey C.H."/>
            <person name="Aerts A.L."/>
            <person name="Barry K.W."/>
            <person name="Choi C."/>
            <person name="Clum A."/>
            <person name="Coughlan A.Y."/>
            <person name="Deshpande S."/>
            <person name="Douglass A.P."/>
            <person name="Hanson S.J."/>
            <person name="Klenk H.-P."/>
            <person name="LaButti K.M."/>
            <person name="Lapidus A."/>
            <person name="Lindquist E.A."/>
            <person name="Lipzen A.M."/>
            <person name="Meier-Kolthoff J.P."/>
            <person name="Ohm R.A."/>
            <person name="Otillar R.P."/>
            <person name="Pangilinan J.L."/>
            <person name="Peng Y."/>
            <person name="Rokas A."/>
            <person name="Rosa C.A."/>
            <person name="Scheuner C."/>
            <person name="Sibirny A.A."/>
            <person name="Slot J.C."/>
            <person name="Stielow J.B."/>
            <person name="Sun H."/>
            <person name="Kurtzman C.P."/>
            <person name="Blackwell M."/>
            <person name="Grigoriev I.V."/>
            <person name="Jeffries T.W."/>
        </authorList>
    </citation>
    <scope>NUCLEOTIDE SEQUENCE [LARGE SCALE GENOMIC DNA]</scope>
    <source>
        <strain evidence="6">ATCC 58044 / CBS 1984 / NCYC 433 / NRRL Y-366-8</strain>
    </source>
</reference>
<sequence>MSFQLILRCCFILWFTSIIRAQPREGFPFDEQLPTVARANEAYEFQMSNETFISSDGDVTYSAKDLPSWLSFDPTSRTLSGTPNDQDVTDSAGFTLMGQDNDGEITKQYSIVVSKNKGPTPSDSYTVLSQLSDFGQTNGQNGLVLAPGKVFNVTFDSKTFDSDDEIKGYYGRSSDRSSLPNWLFFDSSTLRFSGVAPAVNSEIAPGFQYSFIFIATDYAGNAGSWVDFDIVVGYHDLTTSLKGVTNVNGSSGDDINFEIPLENVYQDGAEISLDNISYAGLNGAPDWLKLDNYTLVGTVPEDFKSGSNDTFNVTIYDHYSNSVVLYFAIETIDSLFSVDSFRDANATRGSYFQYYFLPSQFTDFSNTNLTVEFEDADWLSFHSSNLTINGETPDEFDETQVTVKAHLKNSDDSDELSFKIYGSDPLSSSSSSRSHSSTSSSSSRSSASASSSSSSGATVSATSASSNGNVSKSPSGRNKKALAIGLGVGIPLFLILVAGILIFLCCFKRRKNDKSDEEDSSNSPKISKPILGNPANGPNSRSPNGASPMSGAAAASGVLDEKQDWNEPHRLGALNVLKLDGKDLYENESNSSSLTKGDSFDSIHDDTHSSLYHDALQAQSTDMLMSGGAAAAGVGAAANHYNKDKDAIPKKSWRQTIDSKINRESLNSLATVSTNELFSIRLADDDDIRKDPRKSNLSFRDSAFLGSTASSILTRDDSGNIQKLDSDGNIVDLKNRHSKGRSLDVLKEEQTPHLHQPSSFQPTTNKSSLVNDTSFSSNATSSTGGEEFYPVETTNGIEWKQNQKNKFTFENGSVHTLGDTKTQGNNGNNNKARLVDFTNKARADTSNDVSQSTYETAEIESL</sequence>
<accession>A0A1E3PAI0</accession>
<feature type="chain" id="PRO_5009133750" description="Dystroglycan-type cadherin-like domain-containing protein" evidence="3">
    <location>
        <begin position="22"/>
        <end position="862"/>
    </location>
</feature>
<evidence type="ECO:0000256" key="3">
    <source>
        <dbReference type="SAM" id="SignalP"/>
    </source>
</evidence>
<dbReference type="InterPro" id="IPR006644">
    <property type="entry name" value="Cadg"/>
</dbReference>
<dbReference type="Pfam" id="PF05345">
    <property type="entry name" value="He_PIG"/>
    <property type="match status" value="2"/>
</dbReference>
<feature type="region of interest" description="Disordered" evidence="1">
    <location>
        <begin position="843"/>
        <end position="862"/>
    </location>
</feature>
<dbReference type="GO" id="GO:0005509">
    <property type="term" value="F:calcium ion binding"/>
    <property type="evidence" value="ECO:0007669"/>
    <property type="project" value="InterPro"/>
</dbReference>